<keyword evidence="1" id="KW-0812">Transmembrane</keyword>
<keyword evidence="1" id="KW-0472">Membrane</keyword>
<evidence type="ECO:0000313" key="3">
    <source>
        <dbReference type="Proteomes" id="UP000037510"/>
    </source>
</evidence>
<feature type="transmembrane region" description="Helical" evidence="1">
    <location>
        <begin position="76"/>
        <end position="97"/>
    </location>
</feature>
<dbReference type="SUPFAM" id="SSF81321">
    <property type="entry name" value="Family A G protein-coupled receptor-like"/>
    <property type="match status" value="1"/>
</dbReference>
<dbReference type="Proteomes" id="UP000037510">
    <property type="component" value="Unassembled WGS sequence"/>
</dbReference>
<evidence type="ECO:0000256" key="1">
    <source>
        <dbReference type="SAM" id="Phobius"/>
    </source>
</evidence>
<reference evidence="2 3" key="1">
    <citation type="journal article" date="2015" name="Genome Biol. Evol.">
        <title>The genome of winter moth (Operophtera brumata) provides a genomic perspective on sexual dimorphism and phenology.</title>
        <authorList>
            <person name="Derks M.F."/>
            <person name="Smit S."/>
            <person name="Salis L."/>
            <person name="Schijlen E."/>
            <person name="Bossers A."/>
            <person name="Mateman C."/>
            <person name="Pijl A.S."/>
            <person name="de Ridder D."/>
            <person name="Groenen M.A."/>
            <person name="Visser M.E."/>
            <person name="Megens H.J."/>
        </authorList>
    </citation>
    <scope>NUCLEOTIDE SEQUENCE [LARGE SCALE GENOMIC DNA]</scope>
    <source>
        <strain evidence="2">WM2013NL</strain>
        <tissue evidence="2">Head and thorax</tissue>
    </source>
</reference>
<gene>
    <name evidence="2" type="ORF">OBRU01_03849</name>
</gene>
<proteinExistence type="predicted"/>
<organism evidence="2 3">
    <name type="scientific">Operophtera brumata</name>
    <name type="common">Winter moth</name>
    <name type="synonym">Phalaena brumata</name>
    <dbReference type="NCBI Taxonomy" id="104452"/>
    <lineage>
        <taxon>Eukaryota</taxon>
        <taxon>Metazoa</taxon>
        <taxon>Ecdysozoa</taxon>
        <taxon>Arthropoda</taxon>
        <taxon>Hexapoda</taxon>
        <taxon>Insecta</taxon>
        <taxon>Pterygota</taxon>
        <taxon>Neoptera</taxon>
        <taxon>Endopterygota</taxon>
        <taxon>Lepidoptera</taxon>
        <taxon>Glossata</taxon>
        <taxon>Ditrysia</taxon>
        <taxon>Geometroidea</taxon>
        <taxon>Geometridae</taxon>
        <taxon>Larentiinae</taxon>
        <taxon>Operophtera</taxon>
    </lineage>
</organism>
<name>A0A0L7LGT7_OPEBR</name>
<dbReference type="EMBL" id="JTDY01001139">
    <property type="protein sequence ID" value="KOB74758.1"/>
    <property type="molecule type" value="Genomic_DNA"/>
</dbReference>
<sequence>MTACAHRVVAIIPFANIGRLAEFHPYCNVFACMETFLAVLEVEWLTHVCIERYVIAKYVTNGWTINKSHYTLFKGLCAFFATLYSFLPVIGIGRYGFDFSCNFCTFDMILPDSWQRYYIVTIFFLRSIKPTAVM</sequence>
<comment type="caution">
    <text evidence="2">The sequence shown here is derived from an EMBL/GenBank/DDBJ whole genome shotgun (WGS) entry which is preliminary data.</text>
</comment>
<dbReference type="AlphaFoldDB" id="A0A0L7LGT7"/>
<accession>A0A0L7LGT7</accession>
<dbReference type="Gene3D" id="1.20.1070.10">
    <property type="entry name" value="Rhodopsin 7-helix transmembrane proteins"/>
    <property type="match status" value="1"/>
</dbReference>
<protein>
    <submittedName>
        <fullName evidence="2">Peropsin</fullName>
    </submittedName>
</protein>
<keyword evidence="1" id="KW-1133">Transmembrane helix</keyword>
<evidence type="ECO:0000313" key="2">
    <source>
        <dbReference type="EMBL" id="KOB74758.1"/>
    </source>
</evidence>
<keyword evidence="3" id="KW-1185">Reference proteome</keyword>